<feature type="transmembrane region" description="Helical" evidence="10">
    <location>
        <begin position="15"/>
        <end position="37"/>
    </location>
</feature>
<dbReference type="RefSeq" id="WP_219849942.1">
    <property type="nucleotide sequence ID" value="NZ_CAACYI010000001.1"/>
</dbReference>
<keyword evidence="5 10" id="KW-0812">Transmembrane</keyword>
<dbReference type="PANTHER" id="PTHR32024">
    <property type="entry name" value="TRK SYSTEM POTASSIUM UPTAKE PROTEIN TRKG-RELATED"/>
    <property type="match status" value="1"/>
</dbReference>
<keyword evidence="7 10" id="KW-1133">Transmembrane helix</keyword>
<organism evidence="11 12">
    <name type="scientific">Urinicoccus massiliensis</name>
    <dbReference type="NCBI Taxonomy" id="1723382"/>
    <lineage>
        <taxon>Bacteria</taxon>
        <taxon>Bacillati</taxon>
        <taxon>Bacillota</taxon>
        <taxon>Tissierellia</taxon>
        <taxon>Tissierellales</taxon>
        <taxon>Peptoniphilaceae</taxon>
        <taxon>Urinicoccus</taxon>
    </lineage>
</organism>
<keyword evidence="6" id="KW-0630">Potassium</keyword>
<dbReference type="InterPro" id="IPR004772">
    <property type="entry name" value="TrkH"/>
</dbReference>
<protein>
    <submittedName>
        <fullName evidence="11">Ktr system potassium uptake protein B</fullName>
    </submittedName>
</protein>
<evidence type="ECO:0000256" key="1">
    <source>
        <dbReference type="ARBA" id="ARBA00004651"/>
    </source>
</evidence>
<dbReference type="InterPro" id="IPR003445">
    <property type="entry name" value="Cat_transpt"/>
</dbReference>
<comment type="caution">
    <text evidence="11">The sequence shown here is derived from an EMBL/GenBank/DDBJ whole genome shotgun (WGS) entry which is preliminary data.</text>
</comment>
<keyword evidence="8" id="KW-0406">Ion transport</keyword>
<sequence length="446" mass="48419">MELNVFEKLKRNPPLILGISFACLILIGALLLTLPLASANGKSVGFVNALFTSSSASCVTGLVVANTKETWSFFGKLVILFCIQVGGLGTMTLLCLIYLFLKRRIGLSERIILKEQLNTHTLTGIVRLIRALCLFTLVIEGMGAILLSLRLIPSYGLKLGIGYSIFHSISAFCNAGFDLFGNSLVSFQSDPYVNLIIMALIMVGGLGFQVYIDIYEEKSFKKLSLHSKMVIETSLALVFFGGLAILLLEGANPATLGNKSFLDKTLMSFFQSVTARTAGYNSIAIEDMTPKASMVMVFLMFIGGSSGSTAGGLKTSTFMVILLTVLASIRGQEDVVWHKRKIGQGTIRMAFVMFFICVFLVLMTTFLLVVFEDGKNSFDLFYEAVSAFATVGLTRNITSGLSTASKLVISLTMFLGRVGPTTVALGLGRKSKKQRIHYAEGNIYIG</sequence>
<feature type="transmembrane region" description="Helical" evidence="10">
    <location>
        <begin position="43"/>
        <end position="65"/>
    </location>
</feature>
<feature type="transmembrane region" description="Helical" evidence="10">
    <location>
        <begin position="128"/>
        <end position="149"/>
    </location>
</feature>
<feature type="transmembrane region" description="Helical" evidence="10">
    <location>
        <begin position="407"/>
        <end position="427"/>
    </location>
</feature>
<evidence type="ECO:0000256" key="6">
    <source>
        <dbReference type="ARBA" id="ARBA00022958"/>
    </source>
</evidence>
<dbReference type="GO" id="GO:0005886">
    <property type="term" value="C:plasma membrane"/>
    <property type="evidence" value="ECO:0007669"/>
    <property type="project" value="UniProtKB-SubCell"/>
</dbReference>
<keyword evidence="2" id="KW-0813">Transport</keyword>
<feature type="transmembrane region" description="Helical" evidence="10">
    <location>
        <begin position="233"/>
        <end position="251"/>
    </location>
</feature>
<dbReference type="GO" id="GO:0015379">
    <property type="term" value="F:potassium:chloride symporter activity"/>
    <property type="evidence" value="ECO:0007669"/>
    <property type="project" value="InterPro"/>
</dbReference>
<keyword evidence="9 10" id="KW-0472">Membrane</keyword>
<evidence type="ECO:0000256" key="2">
    <source>
        <dbReference type="ARBA" id="ARBA00022448"/>
    </source>
</evidence>
<evidence type="ECO:0000256" key="4">
    <source>
        <dbReference type="ARBA" id="ARBA00022538"/>
    </source>
</evidence>
<evidence type="ECO:0000256" key="10">
    <source>
        <dbReference type="SAM" id="Phobius"/>
    </source>
</evidence>
<feature type="transmembrane region" description="Helical" evidence="10">
    <location>
        <begin position="192"/>
        <end position="212"/>
    </location>
</feature>
<dbReference type="NCBIfam" id="TIGR00933">
    <property type="entry name" value="2a38"/>
    <property type="match status" value="1"/>
</dbReference>
<feature type="transmembrane region" description="Helical" evidence="10">
    <location>
        <begin position="161"/>
        <end position="180"/>
    </location>
</feature>
<feature type="transmembrane region" description="Helical" evidence="10">
    <location>
        <begin position="77"/>
        <end position="101"/>
    </location>
</feature>
<evidence type="ECO:0000256" key="8">
    <source>
        <dbReference type="ARBA" id="ARBA00023065"/>
    </source>
</evidence>
<comment type="subcellular location">
    <subcellularLocation>
        <location evidence="1">Cell membrane</location>
        <topology evidence="1">Multi-pass membrane protein</topology>
    </subcellularLocation>
</comment>
<evidence type="ECO:0000256" key="5">
    <source>
        <dbReference type="ARBA" id="ARBA00022692"/>
    </source>
</evidence>
<evidence type="ECO:0000313" key="11">
    <source>
        <dbReference type="EMBL" id="VFB16466.1"/>
    </source>
</evidence>
<keyword evidence="12" id="KW-1185">Reference proteome</keyword>
<feature type="transmembrane region" description="Helical" evidence="10">
    <location>
        <begin position="350"/>
        <end position="371"/>
    </location>
</feature>
<evidence type="ECO:0000256" key="7">
    <source>
        <dbReference type="ARBA" id="ARBA00022989"/>
    </source>
</evidence>
<name>A0A8H2QS35_9FIRM</name>
<dbReference type="PANTHER" id="PTHR32024:SF1">
    <property type="entry name" value="KTR SYSTEM POTASSIUM UPTAKE PROTEIN B"/>
    <property type="match status" value="1"/>
</dbReference>
<keyword evidence="3" id="KW-1003">Cell membrane</keyword>
<evidence type="ECO:0000256" key="9">
    <source>
        <dbReference type="ARBA" id="ARBA00023136"/>
    </source>
</evidence>
<evidence type="ECO:0000313" key="12">
    <source>
        <dbReference type="Proteomes" id="UP000377798"/>
    </source>
</evidence>
<reference evidence="11 12" key="1">
    <citation type="submission" date="2019-02" db="EMBL/GenBank/DDBJ databases">
        <authorList>
            <consortium name="Pathogen Informatics"/>
        </authorList>
    </citation>
    <scope>NUCLEOTIDE SEQUENCE [LARGE SCALE GENOMIC DNA]</scope>
    <source>
        <strain evidence="11 12">3012STDY7089603</strain>
    </source>
</reference>
<evidence type="ECO:0000256" key="3">
    <source>
        <dbReference type="ARBA" id="ARBA00022475"/>
    </source>
</evidence>
<gene>
    <name evidence="11" type="primary">ktrB</name>
    <name evidence="11" type="ORF">NCTC13150_00994</name>
</gene>
<accession>A0A8H2QS35</accession>
<dbReference type="Proteomes" id="UP000377798">
    <property type="component" value="Unassembled WGS sequence"/>
</dbReference>
<dbReference type="Pfam" id="PF02386">
    <property type="entry name" value="TrkH"/>
    <property type="match status" value="1"/>
</dbReference>
<dbReference type="AlphaFoldDB" id="A0A8H2QS35"/>
<proteinExistence type="predicted"/>
<dbReference type="EMBL" id="CAACYI010000001">
    <property type="protein sequence ID" value="VFB16466.1"/>
    <property type="molecule type" value="Genomic_DNA"/>
</dbReference>
<keyword evidence="4" id="KW-0633">Potassium transport</keyword>